<sequence length="108" mass="11092">MFTAMRIAAAAGAVALLPAALPARPAAAGHLRCDTFVHAQDSRLGIASCANPTDRTWMFRAVVVCGRAPDVMGGWVTVLPGRHGESQGYCGGRSTTGVSAVGVDERPA</sequence>
<evidence type="ECO:0000313" key="3">
    <source>
        <dbReference type="Proteomes" id="UP000249304"/>
    </source>
</evidence>
<dbReference type="RefSeq" id="WP_111183018.1">
    <property type="nucleotide sequence ID" value="NZ_POUD01000196.1"/>
</dbReference>
<dbReference type="Proteomes" id="UP000249304">
    <property type="component" value="Unassembled WGS sequence"/>
</dbReference>
<name>A0A2W2ES21_9ACTN</name>
<keyword evidence="1" id="KW-0732">Signal</keyword>
<dbReference type="AlphaFoldDB" id="A0A2W2ES21"/>
<evidence type="ECO:0008006" key="4">
    <source>
        <dbReference type="Google" id="ProtNLM"/>
    </source>
</evidence>
<reference evidence="2 3" key="1">
    <citation type="submission" date="2018-01" db="EMBL/GenBank/DDBJ databases">
        <title>Draft genome sequence of Nonomuraea sp. KC333.</title>
        <authorList>
            <person name="Sahin N."/>
            <person name="Saygin H."/>
            <person name="Ay H."/>
        </authorList>
    </citation>
    <scope>NUCLEOTIDE SEQUENCE [LARGE SCALE GENOMIC DNA]</scope>
    <source>
        <strain evidence="2 3">KC333</strain>
    </source>
</reference>
<keyword evidence="3" id="KW-1185">Reference proteome</keyword>
<feature type="chain" id="PRO_5016061075" description="Secreted protein" evidence="1">
    <location>
        <begin position="29"/>
        <end position="108"/>
    </location>
</feature>
<organism evidence="2 3">
    <name type="scientific">Nonomuraea aridisoli</name>
    <dbReference type="NCBI Taxonomy" id="2070368"/>
    <lineage>
        <taxon>Bacteria</taxon>
        <taxon>Bacillati</taxon>
        <taxon>Actinomycetota</taxon>
        <taxon>Actinomycetes</taxon>
        <taxon>Streptosporangiales</taxon>
        <taxon>Streptosporangiaceae</taxon>
        <taxon>Nonomuraea</taxon>
    </lineage>
</organism>
<dbReference type="OrthoDB" id="3872885at2"/>
<dbReference type="EMBL" id="POUD01000196">
    <property type="protein sequence ID" value="PZG12147.1"/>
    <property type="molecule type" value="Genomic_DNA"/>
</dbReference>
<protein>
    <recommendedName>
        <fullName evidence="4">Secreted protein</fullName>
    </recommendedName>
</protein>
<proteinExistence type="predicted"/>
<evidence type="ECO:0000256" key="1">
    <source>
        <dbReference type="SAM" id="SignalP"/>
    </source>
</evidence>
<gene>
    <name evidence="2" type="ORF">C1J01_33675</name>
</gene>
<evidence type="ECO:0000313" key="2">
    <source>
        <dbReference type="EMBL" id="PZG12147.1"/>
    </source>
</evidence>
<comment type="caution">
    <text evidence="2">The sequence shown here is derived from an EMBL/GenBank/DDBJ whole genome shotgun (WGS) entry which is preliminary data.</text>
</comment>
<accession>A0A2W2ES21</accession>
<feature type="signal peptide" evidence="1">
    <location>
        <begin position="1"/>
        <end position="28"/>
    </location>
</feature>